<dbReference type="InterPro" id="IPR008183">
    <property type="entry name" value="Aldose_1/G6P_1-epimerase"/>
</dbReference>
<organism evidence="1 2">
    <name type="scientific">Ramlibacter ginsenosidimutans</name>
    <dbReference type="NCBI Taxonomy" id="502333"/>
    <lineage>
        <taxon>Bacteria</taxon>
        <taxon>Pseudomonadati</taxon>
        <taxon>Pseudomonadota</taxon>
        <taxon>Betaproteobacteria</taxon>
        <taxon>Burkholderiales</taxon>
        <taxon>Comamonadaceae</taxon>
        <taxon>Ramlibacter</taxon>
    </lineage>
</organism>
<proteinExistence type="predicted"/>
<dbReference type="InterPro" id="IPR014718">
    <property type="entry name" value="GH-type_carb-bd"/>
</dbReference>
<dbReference type="AlphaFoldDB" id="A0A934TRN7"/>
<sequence length="282" mass="29910">MIELRAGALRCELVPERGGALAGLWWRDVPVLASTPGARLGSAREAACHPLVPFSNRVGQAAVVWEGTLQPQVHHPGDAPAAIHGLGWQRPWEVLESDASTAMLAFEHRADASWPFAFDCSQTLRLAPDALEMTLAVTNQSGRPAPLGLGWRLLFDQRPGARLALRASGRWDMDADRLPVRRTGVSGLQTAVAAVGADRSYDGWDGGVTVDDALLRVRLHTGLTHLVVASEPQHLVLIPASHVPNAVHCYASGAPAQDLGLALLPPGASLVAQVRIAPEPAA</sequence>
<comment type="caution">
    <text evidence="1">The sequence shown here is derived from an EMBL/GenBank/DDBJ whole genome shotgun (WGS) entry which is preliminary data.</text>
</comment>
<reference evidence="1" key="2">
    <citation type="submission" date="2021-01" db="EMBL/GenBank/DDBJ databases">
        <authorList>
            <person name="Kang M."/>
        </authorList>
    </citation>
    <scope>NUCLEOTIDE SEQUENCE</scope>
    <source>
        <strain evidence="1">KACC 17527</strain>
    </source>
</reference>
<dbReference type="Proteomes" id="UP000630528">
    <property type="component" value="Unassembled WGS sequence"/>
</dbReference>
<dbReference type="Pfam" id="PF01263">
    <property type="entry name" value="Aldose_epim"/>
    <property type="match status" value="1"/>
</dbReference>
<gene>
    <name evidence="1" type="ORF">JJB11_05360</name>
</gene>
<protein>
    <submittedName>
        <fullName evidence="1">Aldose 1-epimerase</fullName>
    </submittedName>
</protein>
<dbReference type="GO" id="GO:0016853">
    <property type="term" value="F:isomerase activity"/>
    <property type="evidence" value="ECO:0007669"/>
    <property type="project" value="InterPro"/>
</dbReference>
<evidence type="ECO:0000313" key="1">
    <source>
        <dbReference type="EMBL" id="MBK6005512.1"/>
    </source>
</evidence>
<dbReference type="SUPFAM" id="SSF74650">
    <property type="entry name" value="Galactose mutarotase-like"/>
    <property type="match status" value="1"/>
</dbReference>
<name>A0A934TRN7_9BURK</name>
<accession>A0A934TRN7</accession>
<dbReference type="GO" id="GO:0005975">
    <property type="term" value="P:carbohydrate metabolic process"/>
    <property type="evidence" value="ECO:0007669"/>
    <property type="project" value="InterPro"/>
</dbReference>
<evidence type="ECO:0000313" key="2">
    <source>
        <dbReference type="Proteomes" id="UP000630528"/>
    </source>
</evidence>
<dbReference type="GO" id="GO:0030246">
    <property type="term" value="F:carbohydrate binding"/>
    <property type="evidence" value="ECO:0007669"/>
    <property type="project" value="InterPro"/>
</dbReference>
<dbReference type="EMBL" id="JAEPWM010000001">
    <property type="protein sequence ID" value="MBK6005512.1"/>
    <property type="molecule type" value="Genomic_DNA"/>
</dbReference>
<keyword evidence="2" id="KW-1185">Reference proteome</keyword>
<dbReference type="RefSeq" id="WP_201166844.1">
    <property type="nucleotide sequence ID" value="NZ_JAEPWM010000001.1"/>
</dbReference>
<reference evidence="1" key="1">
    <citation type="journal article" date="2012" name="J. Microbiol. Biotechnol.">
        <title>Ramlibacter ginsenosidimutans sp. nov., with ginsenoside-converting activity.</title>
        <authorList>
            <person name="Wang L."/>
            <person name="An D.S."/>
            <person name="Kim S.G."/>
            <person name="Jin F.X."/>
            <person name="Kim S.C."/>
            <person name="Lee S.T."/>
            <person name="Im W.T."/>
        </authorList>
    </citation>
    <scope>NUCLEOTIDE SEQUENCE</scope>
    <source>
        <strain evidence="1">KACC 17527</strain>
    </source>
</reference>
<dbReference type="InterPro" id="IPR011013">
    <property type="entry name" value="Gal_mutarotase_sf_dom"/>
</dbReference>
<dbReference type="Gene3D" id="2.70.98.10">
    <property type="match status" value="1"/>
</dbReference>